<gene>
    <name evidence="3" type="ORF">SOIL9_76080</name>
</gene>
<proteinExistence type="predicted"/>
<evidence type="ECO:0000256" key="2">
    <source>
        <dbReference type="SAM" id="Phobius"/>
    </source>
</evidence>
<sequence>MPVVTCPKCPTQLKIPDGAKGSAKCPKCSTIFPITEPQASAFEVVNTPTPKAPALGSRSIAVPKPAKPGVADDADFEVVDEKPRKGLQYYKDDADEDDRPQKKKTRSYEDDEDDRPRSKSRRRDDDEDEEDDRPRKKKKRRDDDDEDEKPRSNKRAVFAKGKVAALLLSISFWLNLAAYGLLTLYALIAWVGVAAATSSSPSSRSSSSGGGGGGAGLESALEILVVLPGLIGLGAWIVGLVGCSFAIAGSNRGRGMAITSTVLSSVHLILLGVTFSNLHGGGGIGFARGFGGVGSFAWMSMVSALPSVDAFLPVLFYQSRSIGGEYIVSLLAGVCEVLRLIFVLVTLKGLASAARDYGAAEKSQTGIMISAFVLGGTVLGILFMTVLLAESKFAPSTMAHLGMLMIVATLGAYTFMMLTPALAALQTKDACARRS</sequence>
<dbReference type="KEGG" id="gms:SOIL9_76080"/>
<organism evidence="3 4">
    <name type="scientific">Gemmata massiliana</name>
    <dbReference type="NCBI Taxonomy" id="1210884"/>
    <lineage>
        <taxon>Bacteria</taxon>
        <taxon>Pseudomonadati</taxon>
        <taxon>Planctomycetota</taxon>
        <taxon>Planctomycetia</taxon>
        <taxon>Gemmatales</taxon>
        <taxon>Gemmataceae</taxon>
        <taxon>Gemmata</taxon>
    </lineage>
</organism>
<protein>
    <submittedName>
        <fullName evidence="3">Uncharacterized protein</fullName>
    </submittedName>
</protein>
<keyword evidence="2" id="KW-0472">Membrane</keyword>
<reference evidence="3 4" key="1">
    <citation type="submission" date="2019-05" db="EMBL/GenBank/DDBJ databases">
        <authorList>
            <consortium name="Science for Life Laboratories"/>
        </authorList>
    </citation>
    <scope>NUCLEOTIDE SEQUENCE [LARGE SCALE GENOMIC DNA]</scope>
    <source>
        <strain evidence="3">Soil9</strain>
    </source>
</reference>
<dbReference type="RefSeq" id="WP_162672665.1">
    <property type="nucleotide sequence ID" value="NZ_LR593886.1"/>
</dbReference>
<feature type="region of interest" description="Disordered" evidence="1">
    <location>
        <begin position="47"/>
        <end position="152"/>
    </location>
</feature>
<dbReference type="EMBL" id="LR593886">
    <property type="protein sequence ID" value="VTS02163.1"/>
    <property type="molecule type" value="Genomic_DNA"/>
</dbReference>
<feature type="transmembrane region" description="Helical" evidence="2">
    <location>
        <begin position="223"/>
        <end position="248"/>
    </location>
</feature>
<evidence type="ECO:0000256" key="1">
    <source>
        <dbReference type="SAM" id="MobiDB-lite"/>
    </source>
</evidence>
<feature type="transmembrane region" description="Helical" evidence="2">
    <location>
        <begin position="401"/>
        <end position="425"/>
    </location>
</feature>
<keyword evidence="4" id="KW-1185">Reference proteome</keyword>
<dbReference type="Proteomes" id="UP000464178">
    <property type="component" value="Chromosome"/>
</dbReference>
<keyword evidence="2" id="KW-0812">Transmembrane</keyword>
<feature type="transmembrane region" description="Helical" evidence="2">
    <location>
        <begin position="326"/>
        <end position="347"/>
    </location>
</feature>
<keyword evidence="2" id="KW-1133">Transmembrane helix</keyword>
<evidence type="ECO:0000313" key="4">
    <source>
        <dbReference type="Proteomes" id="UP000464178"/>
    </source>
</evidence>
<evidence type="ECO:0000313" key="3">
    <source>
        <dbReference type="EMBL" id="VTS02163.1"/>
    </source>
</evidence>
<feature type="transmembrane region" description="Helical" evidence="2">
    <location>
        <begin position="367"/>
        <end position="389"/>
    </location>
</feature>
<accession>A0A6P2DI19</accession>
<dbReference type="AlphaFoldDB" id="A0A6P2DI19"/>
<feature type="transmembrane region" description="Helical" evidence="2">
    <location>
        <begin position="163"/>
        <end position="196"/>
    </location>
</feature>
<name>A0A6P2DI19_9BACT</name>